<dbReference type="Gene3D" id="3.40.630.60">
    <property type="match status" value="1"/>
</dbReference>
<dbReference type="SUPFAM" id="SSF55729">
    <property type="entry name" value="Acyl-CoA N-acyltransferases (Nat)"/>
    <property type="match status" value="1"/>
</dbReference>
<protein>
    <recommendedName>
        <fullName evidence="4">Ornithine decarboxylase antizyme</fullName>
    </recommendedName>
</protein>
<name>M5GDA9_DACPD</name>
<sequence length="98" mass="10353">MEGVSAKWEGAVLALPGRERALYVDGAGVENVHLKECIVALLELADEHLSCTSLVICLPKAAPDLGEILHAMMYVGGQVVTRPPFPVAGEYILVGIGL</sequence>
<comment type="subunit">
    <text evidence="3">Interacts with ODC and thereby sterically blocks ODC homodimerization.</text>
</comment>
<dbReference type="GO" id="GO:0075523">
    <property type="term" value="P:viral translational frameshifting"/>
    <property type="evidence" value="ECO:0007669"/>
    <property type="project" value="UniProtKB-KW"/>
</dbReference>
<gene>
    <name evidence="6" type="ORF">DACRYDRAFT_20944</name>
</gene>
<dbReference type="Proteomes" id="UP000030653">
    <property type="component" value="Unassembled WGS sequence"/>
</dbReference>
<organism evidence="6 7">
    <name type="scientific">Dacryopinax primogenitus (strain DJM 731)</name>
    <name type="common">Brown rot fungus</name>
    <dbReference type="NCBI Taxonomy" id="1858805"/>
    <lineage>
        <taxon>Eukaryota</taxon>
        <taxon>Fungi</taxon>
        <taxon>Dikarya</taxon>
        <taxon>Basidiomycota</taxon>
        <taxon>Agaricomycotina</taxon>
        <taxon>Dacrymycetes</taxon>
        <taxon>Dacrymycetales</taxon>
        <taxon>Dacrymycetaceae</taxon>
        <taxon>Dacryopinax</taxon>
    </lineage>
</organism>
<evidence type="ECO:0000256" key="1">
    <source>
        <dbReference type="ARBA" id="ARBA00002307"/>
    </source>
</evidence>
<evidence type="ECO:0000256" key="5">
    <source>
        <dbReference type="ARBA" id="ARBA00022758"/>
    </source>
</evidence>
<dbReference type="OrthoDB" id="5959761at2759"/>
<dbReference type="GeneID" id="63687218"/>
<dbReference type="GO" id="GO:0045732">
    <property type="term" value="P:positive regulation of protein catabolic process"/>
    <property type="evidence" value="ECO:0007669"/>
    <property type="project" value="TreeGrafter"/>
</dbReference>
<evidence type="ECO:0000256" key="3">
    <source>
        <dbReference type="ARBA" id="ARBA00011486"/>
    </source>
</evidence>
<reference evidence="6 7" key="1">
    <citation type="journal article" date="2012" name="Science">
        <title>The Paleozoic origin of enzymatic lignin decomposition reconstructed from 31 fungal genomes.</title>
        <authorList>
            <person name="Floudas D."/>
            <person name="Binder M."/>
            <person name="Riley R."/>
            <person name="Barry K."/>
            <person name="Blanchette R.A."/>
            <person name="Henrissat B."/>
            <person name="Martinez A.T."/>
            <person name="Otillar R."/>
            <person name="Spatafora J.W."/>
            <person name="Yadav J.S."/>
            <person name="Aerts A."/>
            <person name="Benoit I."/>
            <person name="Boyd A."/>
            <person name="Carlson A."/>
            <person name="Copeland A."/>
            <person name="Coutinho P.M."/>
            <person name="de Vries R.P."/>
            <person name="Ferreira P."/>
            <person name="Findley K."/>
            <person name="Foster B."/>
            <person name="Gaskell J."/>
            <person name="Glotzer D."/>
            <person name="Gorecki P."/>
            <person name="Heitman J."/>
            <person name="Hesse C."/>
            <person name="Hori C."/>
            <person name="Igarashi K."/>
            <person name="Jurgens J.A."/>
            <person name="Kallen N."/>
            <person name="Kersten P."/>
            <person name="Kohler A."/>
            <person name="Kuees U."/>
            <person name="Kumar T.K.A."/>
            <person name="Kuo A."/>
            <person name="LaButti K."/>
            <person name="Larrondo L.F."/>
            <person name="Lindquist E."/>
            <person name="Ling A."/>
            <person name="Lombard V."/>
            <person name="Lucas S."/>
            <person name="Lundell T."/>
            <person name="Martin R."/>
            <person name="McLaughlin D.J."/>
            <person name="Morgenstern I."/>
            <person name="Morin E."/>
            <person name="Murat C."/>
            <person name="Nagy L.G."/>
            <person name="Nolan M."/>
            <person name="Ohm R.A."/>
            <person name="Patyshakuliyeva A."/>
            <person name="Rokas A."/>
            <person name="Ruiz-Duenas F.J."/>
            <person name="Sabat G."/>
            <person name="Salamov A."/>
            <person name="Samejima M."/>
            <person name="Schmutz J."/>
            <person name="Slot J.C."/>
            <person name="St John F."/>
            <person name="Stenlid J."/>
            <person name="Sun H."/>
            <person name="Sun S."/>
            <person name="Syed K."/>
            <person name="Tsang A."/>
            <person name="Wiebenga A."/>
            <person name="Young D."/>
            <person name="Pisabarro A."/>
            <person name="Eastwood D.C."/>
            <person name="Martin F."/>
            <person name="Cullen D."/>
            <person name="Grigoriev I.V."/>
            <person name="Hibbett D.S."/>
        </authorList>
    </citation>
    <scope>NUCLEOTIDE SEQUENCE [LARGE SCALE GENOMIC DNA]</scope>
    <source>
        <strain evidence="6 7">DJM-731 SS1</strain>
    </source>
</reference>
<keyword evidence="7" id="KW-1185">Reference proteome</keyword>
<dbReference type="GO" id="GO:0008073">
    <property type="term" value="F:ornithine decarboxylase inhibitor activity"/>
    <property type="evidence" value="ECO:0007669"/>
    <property type="project" value="InterPro"/>
</dbReference>
<evidence type="ECO:0000313" key="7">
    <source>
        <dbReference type="Proteomes" id="UP000030653"/>
    </source>
</evidence>
<dbReference type="GO" id="GO:0005634">
    <property type="term" value="C:nucleus"/>
    <property type="evidence" value="ECO:0007669"/>
    <property type="project" value="TreeGrafter"/>
</dbReference>
<dbReference type="InterPro" id="IPR016181">
    <property type="entry name" value="Acyl_CoA_acyltransferase"/>
</dbReference>
<evidence type="ECO:0000256" key="2">
    <source>
        <dbReference type="ARBA" id="ARBA00008796"/>
    </source>
</evidence>
<dbReference type="Pfam" id="PF02100">
    <property type="entry name" value="ODC_AZ"/>
    <property type="match status" value="1"/>
</dbReference>
<proteinExistence type="inferred from homology"/>
<dbReference type="PANTHER" id="PTHR10279:SF10">
    <property type="entry name" value="ORNITHINE DECARBOXYLASE ANTIZYME"/>
    <property type="match status" value="1"/>
</dbReference>
<dbReference type="PANTHER" id="PTHR10279">
    <property type="entry name" value="ORNITHINE DECARBOXYLASE ANTIZYME"/>
    <property type="match status" value="1"/>
</dbReference>
<accession>M5GDA9</accession>
<dbReference type="RefSeq" id="XP_040631296.1">
    <property type="nucleotide sequence ID" value="XM_040772156.1"/>
</dbReference>
<dbReference type="InterPro" id="IPR038581">
    <property type="entry name" value="ODC_AZ_sf"/>
</dbReference>
<keyword evidence="5" id="KW-0688">Ribosomal frameshifting</keyword>
<dbReference type="AlphaFoldDB" id="M5GDA9"/>
<dbReference type="HOGENOM" id="CLU_167036_0_0_1"/>
<evidence type="ECO:0000313" key="6">
    <source>
        <dbReference type="EMBL" id="EJU04402.1"/>
    </source>
</evidence>
<comment type="similarity">
    <text evidence="2">Belongs to the ODC antizyme family.</text>
</comment>
<comment type="function">
    <text evidence="1">Ornithine decarboxylase (ODC) antizyme protein that negatively regulates ODC activity and intracellular polyamine biosynthesis in response to increased intracellular polyamine levels. Binds to ODC monomers, inhibiting the assembly of the functional ODC homodimer, and targets the monomers for ubiquitin-independent proteolytic destruction by the 26S proteasome.</text>
</comment>
<evidence type="ECO:0000256" key="4">
    <source>
        <dbReference type="ARBA" id="ARBA00017712"/>
    </source>
</evidence>
<dbReference type="EMBL" id="JH795858">
    <property type="protein sequence ID" value="EJU04402.1"/>
    <property type="molecule type" value="Genomic_DNA"/>
</dbReference>
<dbReference type="InterPro" id="IPR002993">
    <property type="entry name" value="ODC_AZ"/>
</dbReference>
<dbReference type="GO" id="GO:0005737">
    <property type="term" value="C:cytoplasm"/>
    <property type="evidence" value="ECO:0007669"/>
    <property type="project" value="TreeGrafter"/>
</dbReference>